<dbReference type="STRING" id="1064592.G0VCA8"/>
<dbReference type="HOGENOM" id="CLU_038964_1_0_1"/>
<dbReference type="InterPro" id="IPR046341">
    <property type="entry name" value="SET_dom_sf"/>
</dbReference>
<protein>
    <recommendedName>
        <fullName evidence="1">SET domain-containing protein</fullName>
    </recommendedName>
</protein>
<dbReference type="GeneID" id="96902701"/>
<name>G0VCA8_NAUCA</name>
<dbReference type="KEGG" id="ncs:NCAS_0C01270"/>
<dbReference type="InterPro" id="IPR050869">
    <property type="entry name" value="H3K4_H4K5_MeTrfase"/>
</dbReference>
<evidence type="ECO:0000313" key="2">
    <source>
        <dbReference type="EMBL" id="CCC69117.1"/>
    </source>
</evidence>
<sequence>MTVTESFEQISPLFDVRQTTWGGRACFSKQSLKKGSVILEADDNTGTSISYEFRKEVCHFCYSYHNGVTLKHKITYALLKQLIKNNDNKLINWKKFQGAGLWFCSEICRDEFLSQPHIIELIECYELLLNHFHSMQKRVNPDDSREDELNHVKISKDLIQEKWDQIINDWIPSIDKLKLTKRSNRLPVISEDEYCCARFVCETLFRLKYMDQNSINFKSFYSLQSNEVSKMERFPILLHFQILVFKTLYILLPSFLRDRFSVTSFRHILGSEYGNAFGIWEVGESSDSREYFGYWIFPRASYFNHSCDPNLTKTRKGRTMFFTLNRDIDVGSELDIDYSGVLSLPVKERRKFLHDSWFFDCQCDRCKLEMQLIH</sequence>
<evidence type="ECO:0000313" key="3">
    <source>
        <dbReference type="Proteomes" id="UP000001640"/>
    </source>
</evidence>
<dbReference type="PANTHER" id="PTHR12197">
    <property type="entry name" value="HISTONE-LYSINE N-METHYLTRANSFERASE SMYD"/>
    <property type="match status" value="1"/>
</dbReference>
<dbReference type="InterPro" id="IPR001214">
    <property type="entry name" value="SET_dom"/>
</dbReference>
<proteinExistence type="predicted"/>
<dbReference type="FunCoup" id="G0VCA8">
    <property type="interactions" value="85"/>
</dbReference>
<keyword evidence="3" id="KW-1185">Reference proteome</keyword>
<dbReference type="SMART" id="SM00317">
    <property type="entry name" value="SET"/>
    <property type="match status" value="1"/>
</dbReference>
<dbReference type="CDD" id="cd20071">
    <property type="entry name" value="SET_SMYD"/>
    <property type="match status" value="1"/>
</dbReference>
<dbReference type="InParanoid" id="G0VCA8"/>
<dbReference type="OrthoDB" id="1028014at2759"/>
<organism evidence="2 3">
    <name type="scientific">Naumovozyma castellii</name>
    <name type="common">Yeast</name>
    <name type="synonym">Saccharomyces castellii</name>
    <dbReference type="NCBI Taxonomy" id="27288"/>
    <lineage>
        <taxon>Eukaryota</taxon>
        <taxon>Fungi</taxon>
        <taxon>Dikarya</taxon>
        <taxon>Ascomycota</taxon>
        <taxon>Saccharomycotina</taxon>
        <taxon>Saccharomycetes</taxon>
        <taxon>Saccharomycetales</taxon>
        <taxon>Saccharomycetaceae</taxon>
        <taxon>Naumovozyma</taxon>
    </lineage>
</organism>
<dbReference type="Gene3D" id="2.170.270.10">
    <property type="entry name" value="SET domain"/>
    <property type="match status" value="1"/>
</dbReference>
<accession>G0VCA8</accession>
<dbReference type="Proteomes" id="UP000001640">
    <property type="component" value="Chromosome 3"/>
</dbReference>
<dbReference type="AlphaFoldDB" id="G0VCA8"/>
<reference evidence="2 3" key="1">
    <citation type="journal article" date="2011" name="Proc. Natl. Acad. Sci. U.S.A.">
        <title>Evolutionary erosion of yeast sex chromosomes by mating-type switching accidents.</title>
        <authorList>
            <person name="Gordon J.L."/>
            <person name="Armisen D."/>
            <person name="Proux-Wera E."/>
            <person name="Oheigeartaigh S.S."/>
            <person name="Byrne K.P."/>
            <person name="Wolfe K.H."/>
        </authorList>
    </citation>
    <scope>NUCLEOTIDE SEQUENCE [LARGE SCALE GENOMIC DNA]</scope>
    <source>
        <strain evidence="3">ATCC 76901 / BCRC 22586 / CBS 4309 / NBRC 1992 / NRRL Y-12630</strain>
    </source>
</reference>
<dbReference type="eggNOG" id="KOG2084">
    <property type="taxonomic scope" value="Eukaryota"/>
</dbReference>
<reference key="2">
    <citation type="submission" date="2011-08" db="EMBL/GenBank/DDBJ databases">
        <title>Genome sequence of Naumovozyma castellii.</title>
        <authorList>
            <person name="Gordon J.L."/>
            <person name="Armisen D."/>
            <person name="Proux-Wera E."/>
            <person name="OhEigeartaigh S.S."/>
            <person name="Byrne K.P."/>
            <person name="Wolfe K.H."/>
        </authorList>
    </citation>
    <scope>NUCLEOTIDE SEQUENCE</scope>
    <source>
        <strain>Type strain:CBS 4309</strain>
    </source>
</reference>
<dbReference type="PANTHER" id="PTHR12197:SF294">
    <property type="entry name" value="POTENTIAL PROTEIN LYSINE METHYLTRANSFERASE SET6"/>
    <property type="match status" value="1"/>
</dbReference>
<gene>
    <name evidence="2" type="primary">NCAS0C01270</name>
    <name evidence="2" type="ordered locus">NCAS_0C01270</name>
</gene>
<evidence type="ECO:0000259" key="1">
    <source>
        <dbReference type="PROSITE" id="PS50280"/>
    </source>
</evidence>
<dbReference type="Pfam" id="PF00856">
    <property type="entry name" value="SET"/>
    <property type="match status" value="1"/>
</dbReference>
<dbReference type="GO" id="GO:0005634">
    <property type="term" value="C:nucleus"/>
    <property type="evidence" value="ECO:0007669"/>
    <property type="project" value="TreeGrafter"/>
</dbReference>
<dbReference type="RefSeq" id="XP_003675484.1">
    <property type="nucleotide sequence ID" value="XM_003675436.1"/>
</dbReference>
<dbReference type="PROSITE" id="PS50280">
    <property type="entry name" value="SET"/>
    <property type="match status" value="1"/>
</dbReference>
<dbReference type="OMA" id="FRKEVCH"/>
<dbReference type="SUPFAM" id="SSF82199">
    <property type="entry name" value="SET domain"/>
    <property type="match status" value="1"/>
</dbReference>
<dbReference type="EMBL" id="HE576754">
    <property type="protein sequence ID" value="CCC69117.1"/>
    <property type="molecule type" value="Genomic_DNA"/>
</dbReference>
<feature type="domain" description="SET" evidence="1">
    <location>
        <begin position="12"/>
        <end position="339"/>
    </location>
</feature>